<sequence>MSITRSPIQPCLWFDDTLEEAARFYTGIFPNSSIDHLSRYGDAGPGTPGSVMAGEFTLDGMTFRGINGGPAFPFTEAISFSITCRDQSEVDYYWDSLADGGEESVCGWLKDRFGLSWQIVPVRLYELVADPVPERAMAATRAMLGMRRIVVAELEAAADAAVGTAAPG</sequence>
<dbReference type="CDD" id="cd06588">
    <property type="entry name" value="PhnB_like"/>
    <property type="match status" value="1"/>
</dbReference>
<dbReference type="Proteomes" id="UP000449906">
    <property type="component" value="Unassembled WGS sequence"/>
</dbReference>
<dbReference type="InterPro" id="IPR029068">
    <property type="entry name" value="Glyas_Bleomycin-R_OHBP_Dase"/>
</dbReference>
<dbReference type="Pfam" id="PF06983">
    <property type="entry name" value="3-dmu-9_3-mt"/>
    <property type="match status" value="1"/>
</dbReference>
<dbReference type="EMBL" id="WBVM01000001">
    <property type="protein sequence ID" value="KAB2810774.1"/>
    <property type="molecule type" value="Genomic_DNA"/>
</dbReference>
<name>A0A7J5DYM5_NOCSI</name>
<protein>
    <submittedName>
        <fullName evidence="2">VOC family protein</fullName>
    </submittedName>
</protein>
<comment type="caution">
    <text evidence="2">The sequence shown here is derived from an EMBL/GenBank/DDBJ whole genome shotgun (WGS) entry which is preliminary data.</text>
</comment>
<evidence type="ECO:0000313" key="2">
    <source>
        <dbReference type="EMBL" id="KAB2810774.1"/>
    </source>
</evidence>
<dbReference type="AlphaFoldDB" id="A0A7J5DYM5"/>
<dbReference type="PANTHER" id="PTHR33990:SF2">
    <property type="entry name" value="PHNB-LIKE DOMAIN-CONTAINING PROTEIN"/>
    <property type="match status" value="1"/>
</dbReference>
<dbReference type="SUPFAM" id="SSF54593">
    <property type="entry name" value="Glyoxalase/Bleomycin resistance protein/Dihydroxybiphenyl dioxygenase"/>
    <property type="match status" value="1"/>
</dbReference>
<dbReference type="PIRSF" id="PIRSF021700">
    <property type="entry name" value="3_dmu_93_MTrfase"/>
    <property type="match status" value="1"/>
</dbReference>
<feature type="domain" description="PhnB-like" evidence="1">
    <location>
        <begin position="8"/>
        <end position="120"/>
    </location>
</feature>
<dbReference type="InterPro" id="IPR009725">
    <property type="entry name" value="3_dmu_93_MTrfase"/>
</dbReference>
<gene>
    <name evidence="2" type="ORF">F9L07_02125</name>
</gene>
<organism evidence="2 3">
    <name type="scientific">Nocardioides simplex</name>
    <name type="common">Arthrobacter simplex</name>
    <dbReference type="NCBI Taxonomy" id="2045"/>
    <lineage>
        <taxon>Bacteria</taxon>
        <taxon>Bacillati</taxon>
        <taxon>Actinomycetota</taxon>
        <taxon>Actinomycetes</taxon>
        <taxon>Propionibacteriales</taxon>
        <taxon>Nocardioidaceae</taxon>
        <taxon>Pimelobacter</taxon>
    </lineage>
</organism>
<evidence type="ECO:0000259" key="1">
    <source>
        <dbReference type="Pfam" id="PF06983"/>
    </source>
</evidence>
<proteinExistence type="predicted"/>
<reference evidence="2 3" key="1">
    <citation type="submission" date="2019-09" db="EMBL/GenBank/DDBJ databases">
        <title>Pimelobacter sp. isolated from Paulinella.</title>
        <authorList>
            <person name="Jeong S.E."/>
        </authorList>
    </citation>
    <scope>NUCLEOTIDE SEQUENCE [LARGE SCALE GENOMIC DNA]</scope>
    <source>
        <strain evidence="2 3">Pch-N</strain>
    </source>
</reference>
<dbReference type="PANTHER" id="PTHR33990">
    <property type="entry name" value="PROTEIN YJDN-RELATED"/>
    <property type="match status" value="1"/>
</dbReference>
<evidence type="ECO:0000313" key="3">
    <source>
        <dbReference type="Proteomes" id="UP000449906"/>
    </source>
</evidence>
<accession>A0A7J5DYM5</accession>
<dbReference type="InterPro" id="IPR028973">
    <property type="entry name" value="PhnB-like"/>
</dbReference>
<dbReference type="RefSeq" id="WP_151578204.1">
    <property type="nucleotide sequence ID" value="NZ_JBIWND010000006.1"/>
</dbReference>
<dbReference type="Gene3D" id="3.10.180.10">
    <property type="entry name" value="2,3-Dihydroxybiphenyl 1,2-Dioxygenase, domain 1"/>
    <property type="match status" value="1"/>
</dbReference>